<feature type="region of interest" description="Disordered" evidence="1">
    <location>
        <begin position="1"/>
        <end position="24"/>
    </location>
</feature>
<reference evidence="3 4" key="1">
    <citation type="submission" date="2024-09" db="EMBL/GenBank/DDBJ databases">
        <authorList>
            <person name="Sun Q."/>
            <person name="Mori K."/>
        </authorList>
    </citation>
    <scope>NUCLEOTIDE SEQUENCE [LARGE SCALE GENOMIC DNA]</scope>
    <source>
        <strain evidence="3 4">JCM 12763</strain>
    </source>
</reference>
<dbReference type="Gene3D" id="2.170.150.40">
    <property type="entry name" value="Domain of unknown function (DUF427)"/>
    <property type="match status" value="1"/>
</dbReference>
<feature type="domain" description="DUF427" evidence="2">
    <location>
        <begin position="34"/>
        <end position="125"/>
    </location>
</feature>
<name>A0ABV5UZL7_9MICO</name>
<evidence type="ECO:0000259" key="2">
    <source>
        <dbReference type="Pfam" id="PF04248"/>
    </source>
</evidence>
<evidence type="ECO:0000256" key="1">
    <source>
        <dbReference type="SAM" id="MobiDB-lite"/>
    </source>
</evidence>
<keyword evidence="4" id="KW-1185">Reference proteome</keyword>
<evidence type="ECO:0000313" key="4">
    <source>
        <dbReference type="Proteomes" id="UP001589613"/>
    </source>
</evidence>
<dbReference type="RefSeq" id="WP_141337313.1">
    <property type="nucleotide sequence ID" value="NZ_JBHMAX010000006.1"/>
</dbReference>
<comment type="caution">
    <text evidence="3">The sequence shown here is derived from an EMBL/GenBank/DDBJ whole genome shotgun (WGS) entry which is preliminary data.</text>
</comment>
<gene>
    <name evidence="3" type="ORF">ACFFN0_02970</name>
</gene>
<dbReference type="InterPro" id="IPR007361">
    <property type="entry name" value="DUF427"/>
</dbReference>
<sequence>MQRRHPRPGRPGPGQESVWDYPRPPRVEPSEALVVVELGGTTVARTTRSLRVLETSHPPTYYLPRAAFVPGVLRPTDGSSFCEWKGAASYLDLVAGGRTAARAAWTYPDPSPGFEALRDHVALYPGLVDRCLVDGEVVEPQPGGFYGGWITSAVVGPFKGEPGTWGW</sequence>
<dbReference type="InterPro" id="IPR038694">
    <property type="entry name" value="DUF427_sf"/>
</dbReference>
<dbReference type="Proteomes" id="UP001589613">
    <property type="component" value="Unassembled WGS sequence"/>
</dbReference>
<dbReference type="EMBL" id="JBHMAX010000006">
    <property type="protein sequence ID" value="MFB9731002.1"/>
    <property type="molecule type" value="Genomic_DNA"/>
</dbReference>
<accession>A0ABV5UZL7</accession>
<dbReference type="Pfam" id="PF04248">
    <property type="entry name" value="NTP_transf_9"/>
    <property type="match status" value="1"/>
</dbReference>
<dbReference type="PANTHER" id="PTHR43058:SF1">
    <property type="entry name" value="DUF427 DOMAIN-CONTAINING PROTEIN"/>
    <property type="match status" value="1"/>
</dbReference>
<protein>
    <submittedName>
        <fullName evidence="3">DUF427 domain-containing protein</fullName>
    </submittedName>
</protein>
<organism evidence="3 4">
    <name type="scientific">Ornithinimicrobium kibberense</name>
    <dbReference type="NCBI Taxonomy" id="282060"/>
    <lineage>
        <taxon>Bacteria</taxon>
        <taxon>Bacillati</taxon>
        <taxon>Actinomycetota</taxon>
        <taxon>Actinomycetes</taxon>
        <taxon>Micrococcales</taxon>
        <taxon>Ornithinimicrobiaceae</taxon>
        <taxon>Ornithinimicrobium</taxon>
    </lineage>
</organism>
<evidence type="ECO:0000313" key="3">
    <source>
        <dbReference type="EMBL" id="MFB9731002.1"/>
    </source>
</evidence>
<dbReference type="PANTHER" id="PTHR43058">
    <property type="entry name" value="SLR0655 PROTEIN"/>
    <property type="match status" value="1"/>
</dbReference>
<proteinExistence type="predicted"/>